<organism evidence="2 3">
    <name type="scientific">Candidatus Nitrosocosmicus franklandianus</name>
    <dbReference type="NCBI Taxonomy" id="1798806"/>
    <lineage>
        <taxon>Archaea</taxon>
        <taxon>Nitrososphaerota</taxon>
        <taxon>Nitrososphaeria</taxon>
        <taxon>Nitrososphaerales</taxon>
        <taxon>Nitrososphaeraceae</taxon>
        <taxon>Candidatus Nitrosocosmicus</taxon>
    </lineage>
</organism>
<dbReference type="KEGG" id="nfn:NFRAN_3181"/>
<dbReference type="GeneID" id="39422274"/>
<gene>
    <name evidence="2" type="ORF">NFRAN_3181</name>
</gene>
<dbReference type="AlphaFoldDB" id="A0A484IKR6"/>
<dbReference type="OrthoDB" id="6830at2157"/>
<accession>A0A484IKR6</accession>
<keyword evidence="3" id="KW-1185">Reference proteome</keyword>
<reference evidence="2 3" key="1">
    <citation type="submission" date="2019-02" db="EMBL/GenBank/DDBJ databases">
        <authorList>
            <person name="Lehtovirta-Morley E L."/>
        </authorList>
    </citation>
    <scope>NUCLEOTIDE SEQUENCE [LARGE SCALE GENOMIC DNA]</scope>
    <source>
        <strain evidence="2">NFRAN1</strain>
    </source>
</reference>
<evidence type="ECO:0000259" key="1">
    <source>
        <dbReference type="PROSITE" id="PS51352"/>
    </source>
</evidence>
<sequence>MSLEIGSKAPNLEVSEWVQGSPTNIDQLLGNVIVIEVFQVNCPGCFLYGLPQVVNLYENFKDKDLKIIGIATAFEDYDKNTVENLKYLISEGKVIGETYKALKQHGKLIDSDKLYYKIPFPVAQDKIIKMPTEVTDQMIDNFIKIYVPDFSAYSVKDKNDITQRVRDYLANKQYSPLTFEKYRLRGTPSSIIIDKKGILRYSFFGSEGYLEGAVNELLSEG</sequence>
<proteinExistence type="predicted"/>
<dbReference type="EMBL" id="LR216287">
    <property type="protein sequence ID" value="VFJ15499.1"/>
    <property type="molecule type" value="Genomic_DNA"/>
</dbReference>
<dbReference type="PANTHER" id="PTHR42852:SF13">
    <property type="entry name" value="PROTEIN DIPZ"/>
    <property type="match status" value="1"/>
</dbReference>
<dbReference type="SUPFAM" id="SSF52833">
    <property type="entry name" value="Thioredoxin-like"/>
    <property type="match status" value="1"/>
</dbReference>
<feature type="domain" description="Thioredoxin" evidence="1">
    <location>
        <begin position="3"/>
        <end position="144"/>
    </location>
</feature>
<dbReference type="Gene3D" id="3.40.30.10">
    <property type="entry name" value="Glutaredoxin"/>
    <property type="match status" value="1"/>
</dbReference>
<dbReference type="PROSITE" id="PS51352">
    <property type="entry name" value="THIOREDOXIN_2"/>
    <property type="match status" value="1"/>
</dbReference>
<name>A0A484IKR6_9ARCH</name>
<dbReference type="Proteomes" id="UP000294299">
    <property type="component" value="Chromosome NFRAN"/>
</dbReference>
<dbReference type="InterPro" id="IPR050553">
    <property type="entry name" value="Thioredoxin_ResA/DsbE_sf"/>
</dbReference>
<protein>
    <submittedName>
        <fullName evidence="2">Thiol-disulfide oxidoreductase</fullName>
    </submittedName>
</protein>
<evidence type="ECO:0000313" key="3">
    <source>
        <dbReference type="Proteomes" id="UP000294299"/>
    </source>
</evidence>
<dbReference type="RefSeq" id="WP_134485492.1">
    <property type="nucleotide sequence ID" value="NZ_LR216287.1"/>
</dbReference>
<dbReference type="InterPro" id="IPR013766">
    <property type="entry name" value="Thioredoxin_domain"/>
</dbReference>
<evidence type="ECO:0000313" key="2">
    <source>
        <dbReference type="EMBL" id="VFJ15499.1"/>
    </source>
</evidence>
<dbReference type="InterPro" id="IPR036249">
    <property type="entry name" value="Thioredoxin-like_sf"/>
</dbReference>
<dbReference type="PANTHER" id="PTHR42852">
    <property type="entry name" value="THIOL:DISULFIDE INTERCHANGE PROTEIN DSBE"/>
    <property type="match status" value="1"/>
</dbReference>